<gene>
    <name evidence="11" type="ORF">BC659_2088</name>
</gene>
<dbReference type="GO" id="GO:0004130">
    <property type="term" value="F:cytochrome-c peroxidase activity"/>
    <property type="evidence" value="ECO:0007669"/>
    <property type="project" value="TreeGrafter"/>
</dbReference>
<dbReference type="InterPro" id="IPR004852">
    <property type="entry name" value="Di-haem_cyt_c_peroxidsae"/>
</dbReference>
<proteinExistence type="predicted"/>
<accession>A0A4V3C4Q2</accession>
<dbReference type="InterPro" id="IPR051395">
    <property type="entry name" value="Cytochrome_c_Peroxidase/MauG"/>
</dbReference>
<dbReference type="Gene3D" id="1.10.760.10">
    <property type="entry name" value="Cytochrome c-like domain"/>
    <property type="match status" value="2"/>
</dbReference>
<dbReference type="InterPro" id="IPR026259">
    <property type="entry name" value="MauG/Cytc_peroxidase"/>
</dbReference>
<reference evidence="11 12" key="1">
    <citation type="submission" date="2019-03" db="EMBL/GenBank/DDBJ databases">
        <title>Genomic Encyclopedia of Archaeal and Bacterial Type Strains, Phase II (KMG-II): from individual species to whole genera.</title>
        <authorList>
            <person name="Goeker M."/>
        </authorList>
    </citation>
    <scope>NUCLEOTIDE SEQUENCE [LARGE SCALE GENOMIC DNA]</scope>
    <source>
        <strain evidence="11 12">DSM 28323</strain>
    </source>
</reference>
<comment type="caution">
    <text evidence="11">The sequence shown here is derived from an EMBL/GenBank/DDBJ whole genome shotgun (WGS) entry which is preliminary data.</text>
</comment>
<dbReference type="GO" id="GO:0009055">
    <property type="term" value="F:electron transfer activity"/>
    <property type="evidence" value="ECO:0007669"/>
    <property type="project" value="InterPro"/>
</dbReference>
<evidence type="ECO:0000256" key="9">
    <source>
        <dbReference type="PIRSR" id="PIRSR000294-2"/>
    </source>
</evidence>
<evidence type="ECO:0000313" key="11">
    <source>
        <dbReference type="EMBL" id="TDO26778.1"/>
    </source>
</evidence>
<feature type="binding site" description="covalent" evidence="8">
    <location>
        <position position="51"/>
    </location>
    <ligand>
        <name>heme c</name>
        <dbReference type="ChEBI" id="CHEBI:61717"/>
        <label>1</label>
    </ligand>
</feature>
<evidence type="ECO:0000259" key="10">
    <source>
        <dbReference type="PROSITE" id="PS51007"/>
    </source>
</evidence>
<evidence type="ECO:0000256" key="2">
    <source>
        <dbReference type="ARBA" id="ARBA00022617"/>
    </source>
</evidence>
<keyword evidence="12" id="KW-1185">Reference proteome</keyword>
<dbReference type="PANTHER" id="PTHR30600:SF10">
    <property type="entry name" value="BLL6722 PROTEIN"/>
    <property type="match status" value="1"/>
</dbReference>
<dbReference type="Pfam" id="PF03150">
    <property type="entry name" value="CCP_MauG"/>
    <property type="match status" value="1"/>
</dbReference>
<dbReference type="InterPro" id="IPR036909">
    <property type="entry name" value="Cyt_c-like_dom_sf"/>
</dbReference>
<comment type="cofactor">
    <cofactor evidence="8">
        <name>heme</name>
        <dbReference type="ChEBI" id="CHEBI:30413"/>
    </cofactor>
    <text evidence="8">Binds 2 heme groups.</text>
</comment>
<evidence type="ECO:0000256" key="1">
    <source>
        <dbReference type="ARBA" id="ARBA00004418"/>
    </source>
</evidence>
<dbReference type="InterPro" id="IPR009056">
    <property type="entry name" value="Cyt_c-like_dom"/>
</dbReference>
<evidence type="ECO:0000313" key="12">
    <source>
        <dbReference type="Proteomes" id="UP000295741"/>
    </source>
</evidence>
<keyword evidence="6" id="KW-0560">Oxidoreductase</keyword>
<name>A0A4V3C4Q2_9BACT</name>
<feature type="binding site" description="axial binding residue" evidence="9">
    <location>
        <position position="55"/>
    </location>
    <ligand>
        <name>heme c</name>
        <dbReference type="ChEBI" id="CHEBI:61717"/>
        <label>1</label>
    </ligand>
    <ligandPart>
        <name>Fe</name>
        <dbReference type="ChEBI" id="CHEBI:18248"/>
    </ligandPart>
</feature>
<sequence length="315" mass="35320">MKKTVGAIILFILSGLMISSYTSPPAINTKAALGQKLFNDKILSKDRSISCASCHIPEFGFSDTLAFSKGIEGRATTRNTPSVLNMKNRPYFFWDGRAASLEKQALMPIAHPDEMGLPIKEAVARLNADAEYRKLFLRIFKSTPNSYNLGAAFAAFERTLETDSSRFDAYMDDLIAYTESEERGRKLFISEKTKCFDCHRGPDFTDDKFKNIGLFDGYALNDSGRYLITGKKEDLGKFKTPGLRNIALTAPYMHNGMFQTLEEVIEYYNNPGAFVLNPINMDTTMGVPIGLSKQEKADLVAFLKTLTDKRFQKSH</sequence>
<evidence type="ECO:0000256" key="6">
    <source>
        <dbReference type="ARBA" id="ARBA00023002"/>
    </source>
</evidence>
<keyword evidence="3 9" id="KW-0479">Metal-binding</keyword>
<feature type="domain" description="Cytochrome c" evidence="10">
    <location>
        <begin position="179"/>
        <end position="307"/>
    </location>
</feature>
<dbReference type="Pfam" id="PF00034">
    <property type="entry name" value="Cytochrom_C"/>
    <property type="match status" value="1"/>
</dbReference>
<dbReference type="PANTHER" id="PTHR30600">
    <property type="entry name" value="CYTOCHROME C PEROXIDASE-RELATED"/>
    <property type="match status" value="1"/>
</dbReference>
<dbReference type="EMBL" id="SNWP01000011">
    <property type="protein sequence ID" value="TDO26778.1"/>
    <property type="molecule type" value="Genomic_DNA"/>
</dbReference>
<keyword evidence="2 8" id="KW-0349">Heme</keyword>
<evidence type="ECO:0000256" key="8">
    <source>
        <dbReference type="PIRSR" id="PIRSR000294-1"/>
    </source>
</evidence>
<dbReference type="OrthoDB" id="9805202at2"/>
<dbReference type="AlphaFoldDB" id="A0A4V3C4Q2"/>
<feature type="domain" description="Cytochrome c" evidence="10">
    <location>
        <begin position="29"/>
        <end position="182"/>
    </location>
</feature>
<evidence type="ECO:0000256" key="5">
    <source>
        <dbReference type="ARBA" id="ARBA00022764"/>
    </source>
</evidence>
<dbReference type="GO" id="GO:0020037">
    <property type="term" value="F:heme binding"/>
    <property type="evidence" value="ECO:0007669"/>
    <property type="project" value="InterPro"/>
</dbReference>
<evidence type="ECO:0000256" key="4">
    <source>
        <dbReference type="ARBA" id="ARBA00022729"/>
    </source>
</evidence>
<keyword evidence="4" id="KW-0732">Signal</keyword>
<dbReference type="PIRSF" id="PIRSF000294">
    <property type="entry name" value="Cytochrome-c_peroxidase"/>
    <property type="match status" value="1"/>
</dbReference>
<evidence type="ECO:0000256" key="7">
    <source>
        <dbReference type="ARBA" id="ARBA00023004"/>
    </source>
</evidence>
<dbReference type="GO" id="GO:0042597">
    <property type="term" value="C:periplasmic space"/>
    <property type="evidence" value="ECO:0007669"/>
    <property type="project" value="UniProtKB-SubCell"/>
</dbReference>
<feature type="binding site" description="axial binding residue" evidence="9">
    <location>
        <position position="199"/>
    </location>
    <ligand>
        <name>heme c</name>
        <dbReference type="ChEBI" id="CHEBI:61717"/>
        <label>2</label>
    </ligand>
    <ligandPart>
        <name>Fe</name>
        <dbReference type="ChEBI" id="CHEBI:18248"/>
    </ligandPart>
</feature>
<feature type="binding site" description="covalent" evidence="8">
    <location>
        <position position="198"/>
    </location>
    <ligand>
        <name>heme c</name>
        <dbReference type="ChEBI" id="CHEBI:61717"/>
        <label>2</label>
    </ligand>
</feature>
<keyword evidence="11" id="KW-0575">Peroxidase</keyword>
<comment type="subcellular location">
    <subcellularLocation>
        <location evidence="1">Periplasm</location>
    </subcellularLocation>
</comment>
<dbReference type="GO" id="GO:0046872">
    <property type="term" value="F:metal ion binding"/>
    <property type="evidence" value="ECO:0007669"/>
    <property type="project" value="UniProtKB-KW"/>
</dbReference>
<protein>
    <submittedName>
        <fullName evidence="11">Cytochrome c peroxidase</fullName>
    </submittedName>
</protein>
<evidence type="ECO:0000256" key="3">
    <source>
        <dbReference type="ARBA" id="ARBA00022723"/>
    </source>
</evidence>
<feature type="binding site" description="covalent" evidence="8">
    <location>
        <position position="54"/>
    </location>
    <ligand>
        <name>heme c</name>
        <dbReference type="ChEBI" id="CHEBI:61717"/>
        <label>1</label>
    </ligand>
</feature>
<dbReference type="SUPFAM" id="SSF46626">
    <property type="entry name" value="Cytochrome c"/>
    <property type="match status" value="2"/>
</dbReference>
<organism evidence="11 12">
    <name type="scientific">Sediminibacterium goheungense</name>
    <dbReference type="NCBI Taxonomy" id="1086393"/>
    <lineage>
        <taxon>Bacteria</taxon>
        <taxon>Pseudomonadati</taxon>
        <taxon>Bacteroidota</taxon>
        <taxon>Chitinophagia</taxon>
        <taxon>Chitinophagales</taxon>
        <taxon>Chitinophagaceae</taxon>
        <taxon>Sediminibacterium</taxon>
    </lineage>
</organism>
<keyword evidence="7 9" id="KW-0408">Iron</keyword>
<dbReference type="PROSITE" id="PS51007">
    <property type="entry name" value="CYTC"/>
    <property type="match status" value="2"/>
</dbReference>
<comment type="PTM">
    <text evidence="8">Binds 2 heme groups per subunit.</text>
</comment>
<feature type="binding site" description="covalent" evidence="8">
    <location>
        <position position="195"/>
    </location>
    <ligand>
        <name>heme c</name>
        <dbReference type="ChEBI" id="CHEBI:61717"/>
        <label>2</label>
    </ligand>
</feature>
<dbReference type="Proteomes" id="UP000295741">
    <property type="component" value="Unassembled WGS sequence"/>
</dbReference>
<dbReference type="RefSeq" id="WP_133474657.1">
    <property type="nucleotide sequence ID" value="NZ_SNWP01000011.1"/>
</dbReference>
<keyword evidence="5" id="KW-0574">Periplasm</keyword>